<evidence type="ECO:0000313" key="4">
    <source>
        <dbReference type="EMBL" id="REA60182.1"/>
    </source>
</evidence>
<feature type="domain" description="Response regulatory" evidence="2">
    <location>
        <begin position="10"/>
        <end position="122"/>
    </location>
</feature>
<dbReference type="PROSITE" id="PS50930">
    <property type="entry name" value="HTH_LYTTR"/>
    <property type="match status" value="1"/>
</dbReference>
<evidence type="ECO:0000256" key="1">
    <source>
        <dbReference type="PROSITE-ProRule" id="PRU00169"/>
    </source>
</evidence>
<dbReference type="PANTHER" id="PTHR37299:SF1">
    <property type="entry name" value="STAGE 0 SPORULATION PROTEIN A HOMOLOG"/>
    <property type="match status" value="1"/>
</dbReference>
<evidence type="ECO:0000259" key="3">
    <source>
        <dbReference type="PROSITE" id="PS50930"/>
    </source>
</evidence>
<dbReference type="GO" id="GO:0000156">
    <property type="term" value="F:phosphorelay response regulator activity"/>
    <property type="evidence" value="ECO:0007669"/>
    <property type="project" value="InterPro"/>
</dbReference>
<dbReference type="Pfam" id="PF04397">
    <property type="entry name" value="LytTR"/>
    <property type="match status" value="1"/>
</dbReference>
<dbReference type="InterPro" id="IPR001789">
    <property type="entry name" value="Sig_transdc_resp-reg_receiver"/>
</dbReference>
<gene>
    <name evidence="4" type="ORF">DSL64_16040</name>
</gene>
<dbReference type="Gene3D" id="3.40.50.2300">
    <property type="match status" value="1"/>
</dbReference>
<dbReference type="SUPFAM" id="SSF52172">
    <property type="entry name" value="CheY-like"/>
    <property type="match status" value="1"/>
</dbReference>
<organism evidence="4 5">
    <name type="scientific">Dyadobacter luteus</name>
    <dbReference type="NCBI Taxonomy" id="2259619"/>
    <lineage>
        <taxon>Bacteria</taxon>
        <taxon>Pseudomonadati</taxon>
        <taxon>Bacteroidota</taxon>
        <taxon>Cytophagia</taxon>
        <taxon>Cytophagales</taxon>
        <taxon>Spirosomataceae</taxon>
        <taxon>Dyadobacter</taxon>
    </lineage>
</organism>
<evidence type="ECO:0000313" key="5">
    <source>
        <dbReference type="Proteomes" id="UP000256373"/>
    </source>
</evidence>
<dbReference type="OrthoDB" id="1646880at2"/>
<dbReference type="RefSeq" id="WP_115831927.1">
    <property type="nucleotide sequence ID" value="NZ_QNUL01000012.1"/>
</dbReference>
<name>A0A3D8Y9M7_9BACT</name>
<dbReference type="Gene3D" id="2.40.50.1020">
    <property type="entry name" value="LytTr DNA-binding domain"/>
    <property type="match status" value="1"/>
</dbReference>
<accession>A0A3D8Y9M7</accession>
<dbReference type="PANTHER" id="PTHR37299">
    <property type="entry name" value="TRANSCRIPTIONAL REGULATOR-RELATED"/>
    <property type="match status" value="1"/>
</dbReference>
<evidence type="ECO:0008006" key="6">
    <source>
        <dbReference type="Google" id="ProtNLM"/>
    </source>
</evidence>
<dbReference type="EMBL" id="QNUL01000012">
    <property type="protein sequence ID" value="REA60182.1"/>
    <property type="molecule type" value="Genomic_DNA"/>
</dbReference>
<proteinExistence type="predicted"/>
<dbReference type="AlphaFoldDB" id="A0A3D8Y9M7"/>
<feature type="domain" description="HTH LytTR-type" evidence="3">
    <location>
        <begin position="167"/>
        <end position="254"/>
    </location>
</feature>
<dbReference type="SMART" id="SM00448">
    <property type="entry name" value="REC"/>
    <property type="match status" value="1"/>
</dbReference>
<dbReference type="GO" id="GO:0003677">
    <property type="term" value="F:DNA binding"/>
    <property type="evidence" value="ECO:0007669"/>
    <property type="project" value="InterPro"/>
</dbReference>
<dbReference type="InterPro" id="IPR007492">
    <property type="entry name" value="LytTR_DNA-bd_dom"/>
</dbReference>
<keyword evidence="5" id="KW-1185">Reference proteome</keyword>
<dbReference type="InterPro" id="IPR046947">
    <property type="entry name" value="LytR-like"/>
</dbReference>
<dbReference type="InterPro" id="IPR011006">
    <property type="entry name" value="CheY-like_superfamily"/>
</dbReference>
<sequence>MNIHPLPTLRCLIIDDETHAHKHLEEKIAKFPWLVLVGNAYNGIDGLAMIANIKPDLIFLDVEMDSITGLQMLKMLPESGLQVIINSSYHRYAVDAFDLNATDFLWKPTNQERFLQAMTKAMDIHLRRTGSKNHFDPSEQLSDVPKNTLDISTWTDSKTAQFGTSRLTLRIDKKLALIRYDDIIFFQSNNNYVTVYTDTDIYTVRGQLSEFEDHLPVNQFLRIQKSYIINVGYVQFVDGNELIMEKGYRTPISKNEKDYILPIILKS</sequence>
<evidence type="ECO:0000259" key="2">
    <source>
        <dbReference type="PROSITE" id="PS50110"/>
    </source>
</evidence>
<comment type="caution">
    <text evidence="4">The sequence shown here is derived from an EMBL/GenBank/DDBJ whole genome shotgun (WGS) entry which is preliminary data.</text>
</comment>
<reference evidence="4 5" key="1">
    <citation type="submission" date="2018-07" db="EMBL/GenBank/DDBJ databases">
        <title>Dyadobacter roseus sp. nov., isolated from rose rhizosphere soil.</title>
        <authorList>
            <person name="Chen L."/>
        </authorList>
    </citation>
    <scope>NUCLEOTIDE SEQUENCE [LARGE SCALE GENOMIC DNA]</scope>
    <source>
        <strain evidence="4 5">RS19</strain>
    </source>
</reference>
<dbReference type="Pfam" id="PF00072">
    <property type="entry name" value="Response_reg"/>
    <property type="match status" value="1"/>
</dbReference>
<feature type="modified residue" description="4-aspartylphosphate" evidence="1">
    <location>
        <position position="61"/>
    </location>
</feature>
<keyword evidence="1" id="KW-0597">Phosphoprotein</keyword>
<dbReference type="Proteomes" id="UP000256373">
    <property type="component" value="Unassembled WGS sequence"/>
</dbReference>
<dbReference type="PROSITE" id="PS50110">
    <property type="entry name" value="RESPONSE_REGULATORY"/>
    <property type="match status" value="1"/>
</dbReference>
<dbReference type="SMART" id="SM00850">
    <property type="entry name" value="LytTR"/>
    <property type="match status" value="1"/>
</dbReference>
<protein>
    <recommendedName>
        <fullName evidence="6">DNA-binding response regulator</fullName>
    </recommendedName>
</protein>